<gene>
    <name evidence="1" type="ORF">SISNIDRAFT_458586</name>
</gene>
<organism evidence="1 2">
    <name type="scientific">Sistotremastrum niveocremeum HHB9708</name>
    <dbReference type="NCBI Taxonomy" id="1314777"/>
    <lineage>
        <taxon>Eukaryota</taxon>
        <taxon>Fungi</taxon>
        <taxon>Dikarya</taxon>
        <taxon>Basidiomycota</taxon>
        <taxon>Agaricomycotina</taxon>
        <taxon>Agaricomycetes</taxon>
        <taxon>Sistotremastrales</taxon>
        <taxon>Sistotremastraceae</taxon>
        <taxon>Sertulicium</taxon>
        <taxon>Sertulicium niveocremeum</taxon>
    </lineage>
</organism>
<feature type="non-terminal residue" evidence="1">
    <location>
        <position position="1"/>
    </location>
</feature>
<proteinExistence type="predicted"/>
<sequence length="58" mass="6576">KPNDRPDDTSRPTRGARMCMGAITRQGSVQEREGGKEMGDSDKECRGYIDEFHKRTSM</sequence>
<dbReference type="EMBL" id="KV419426">
    <property type="protein sequence ID" value="KZS89638.1"/>
    <property type="molecule type" value="Genomic_DNA"/>
</dbReference>
<dbReference type="Proteomes" id="UP000076722">
    <property type="component" value="Unassembled WGS sequence"/>
</dbReference>
<feature type="non-terminal residue" evidence="1">
    <location>
        <position position="58"/>
    </location>
</feature>
<keyword evidence="2" id="KW-1185">Reference proteome</keyword>
<name>A0A164QGG9_9AGAM</name>
<evidence type="ECO:0000313" key="1">
    <source>
        <dbReference type="EMBL" id="KZS89638.1"/>
    </source>
</evidence>
<reference evidence="1 2" key="1">
    <citation type="journal article" date="2016" name="Mol. Biol. Evol.">
        <title>Comparative Genomics of Early-Diverging Mushroom-Forming Fungi Provides Insights into the Origins of Lignocellulose Decay Capabilities.</title>
        <authorList>
            <person name="Nagy L.G."/>
            <person name="Riley R."/>
            <person name="Tritt A."/>
            <person name="Adam C."/>
            <person name="Daum C."/>
            <person name="Floudas D."/>
            <person name="Sun H."/>
            <person name="Yadav J.S."/>
            <person name="Pangilinan J."/>
            <person name="Larsson K.H."/>
            <person name="Matsuura K."/>
            <person name="Barry K."/>
            <person name="Labutti K."/>
            <person name="Kuo R."/>
            <person name="Ohm R.A."/>
            <person name="Bhattacharya S.S."/>
            <person name="Shirouzu T."/>
            <person name="Yoshinaga Y."/>
            <person name="Martin F.M."/>
            <person name="Grigoriev I.V."/>
            <person name="Hibbett D.S."/>
        </authorList>
    </citation>
    <scope>NUCLEOTIDE SEQUENCE [LARGE SCALE GENOMIC DNA]</scope>
    <source>
        <strain evidence="1 2">HHB9708</strain>
    </source>
</reference>
<protein>
    <submittedName>
        <fullName evidence="1">Uncharacterized protein</fullName>
    </submittedName>
</protein>
<evidence type="ECO:0000313" key="2">
    <source>
        <dbReference type="Proteomes" id="UP000076722"/>
    </source>
</evidence>
<dbReference type="AlphaFoldDB" id="A0A164QGG9"/>
<accession>A0A164QGG9</accession>